<keyword evidence="3" id="KW-1185">Reference proteome</keyword>
<proteinExistence type="predicted"/>
<feature type="transmembrane region" description="Helical" evidence="1">
    <location>
        <begin position="148"/>
        <end position="167"/>
    </location>
</feature>
<evidence type="ECO:0000313" key="2">
    <source>
        <dbReference type="EMBL" id="CAJ1380092.1"/>
    </source>
</evidence>
<dbReference type="EMBL" id="CAUJNA010000681">
    <property type="protein sequence ID" value="CAJ1380092.1"/>
    <property type="molecule type" value="Genomic_DNA"/>
</dbReference>
<accession>A0AA36I3J0</accession>
<protein>
    <submittedName>
        <fullName evidence="2">Uncharacterized protein</fullName>
    </submittedName>
</protein>
<keyword evidence="1" id="KW-0812">Transmembrane</keyword>
<organism evidence="2 3">
    <name type="scientific">Effrenium voratum</name>
    <dbReference type="NCBI Taxonomy" id="2562239"/>
    <lineage>
        <taxon>Eukaryota</taxon>
        <taxon>Sar</taxon>
        <taxon>Alveolata</taxon>
        <taxon>Dinophyceae</taxon>
        <taxon>Suessiales</taxon>
        <taxon>Symbiodiniaceae</taxon>
        <taxon>Effrenium</taxon>
    </lineage>
</organism>
<keyword evidence="1" id="KW-0472">Membrane</keyword>
<dbReference type="AlphaFoldDB" id="A0AA36I3J0"/>
<keyword evidence="1" id="KW-1133">Transmembrane helix</keyword>
<reference evidence="2" key="1">
    <citation type="submission" date="2023-08" db="EMBL/GenBank/DDBJ databases">
        <authorList>
            <person name="Chen Y."/>
            <person name="Shah S."/>
            <person name="Dougan E. K."/>
            <person name="Thang M."/>
            <person name="Chan C."/>
        </authorList>
    </citation>
    <scope>NUCLEOTIDE SEQUENCE</scope>
</reference>
<feature type="transmembrane region" description="Helical" evidence="1">
    <location>
        <begin position="98"/>
        <end position="118"/>
    </location>
</feature>
<comment type="caution">
    <text evidence="2">The sequence shown here is derived from an EMBL/GenBank/DDBJ whole genome shotgun (WGS) entry which is preliminary data.</text>
</comment>
<feature type="transmembrane region" description="Helical" evidence="1">
    <location>
        <begin position="62"/>
        <end position="78"/>
    </location>
</feature>
<dbReference type="Proteomes" id="UP001178507">
    <property type="component" value="Unassembled WGS sequence"/>
</dbReference>
<evidence type="ECO:0000256" key="1">
    <source>
        <dbReference type="SAM" id="Phobius"/>
    </source>
</evidence>
<name>A0AA36I3J0_9DINO</name>
<gene>
    <name evidence="2" type="ORF">EVOR1521_LOCUS8137</name>
</gene>
<evidence type="ECO:0000313" key="3">
    <source>
        <dbReference type="Proteomes" id="UP001178507"/>
    </source>
</evidence>
<sequence>MNDLPRGMGLDPILVRQPDGSLAEGRPAGLADSPVLATPPTPPRGFLAAELAEQAMQGSRRVLICILLSSFFVEIALAGERPSVPPTKWHARRAMLALQLNIAYGALYYALGLQAIYYSRSGLLFRVDGQGIREATHFQQLERLLRRLAYAALLGAALQPLLALLAGHSGVSLAFLRVAAYSQAHDCLLNVRHACAASRSLVNELSAERESSGRIRRFSTDSWA</sequence>